<comment type="catalytic activity">
    <reaction evidence="8">
        <text>GTP + H2O = GDP + phosphate + H(+)</text>
        <dbReference type="Rhea" id="RHEA:19669"/>
        <dbReference type="ChEBI" id="CHEBI:15377"/>
        <dbReference type="ChEBI" id="CHEBI:15378"/>
        <dbReference type="ChEBI" id="CHEBI:37565"/>
        <dbReference type="ChEBI" id="CHEBI:43474"/>
        <dbReference type="ChEBI" id="CHEBI:58189"/>
        <dbReference type="EC" id="3.6.5.3"/>
    </reaction>
</comment>
<dbReference type="NCBIfam" id="NF009373">
    <property type="entry name" value="PRK12736.1"/>
    <property type="match status" value="1"/>
</dbReference>
<dbReference type="CDD" id="cd01884">
    <property type="entry name" value="EF_Tu"/>
    <property type="match status" value="1"/>
</dbReference>
<evidence type="ECO:0000259" key="9">
    <source>
        <dbReference type="PROSITE" id="PS51722"/>
    </source>
</evidence>
<comment type="function">
    <text evidence="8">GTP hydrolase that promotes the GTP-dependent binding of aminoacyl-tRNA to the A-site of ribosomes during protein biosynthesis.</text>
</comment>
<feature type="binding site" evidence="8">
    <location>
        <begin position="138"/>
        <end position="141"/>
    </location>
    <ligand>
        <name>GTP</name>
        <dbReference type="ChEBI" id="CHEBI:37565"/>
    </ligand>
</feature>
<evidence type="ECO:0000256" key="4">
    <source>
        <dbReference type="ARBA" id="ARBA00022842"/>
    </source>
</evidence>
<feature type="binding site" evidence="8">
    <location>
        <position position="26"/>
    </location>
    <ligand>
        <name>Mg(2+)</name>
        <dbReference type="ChEBI" id="CHEBI:18420"/>
    </ligand>
</feature>
<comment type="subcellular location">
    <subcellularLocation>
        <location evidence="8">Cytoplasm</location>
    </subcellularLocation>
</comment>
<dbReference type="CDD" id="cd03707">
    <property type="entry name" value="EFTU_III"/>
    <property type="match status" value="1"/>
</dbReference>
<keyword evidence="8" id="KW-0963">Cytoplasm</keyword>
<dbReference type="HAMAP" id="MF_00118_B">
    <property type="entry name" value="EF_Tu_B"/>
    <property type="match status" value="1"/>
</dbReference>
<protein>
    <recommendedName>
        <fullName evidence="7 8">Elongation factor Tu</fullName>
        <shortName evidence="8">EF-Tu</shortName>
        <ecNumber evidence="8">3.6.5.3</ecNumber>
    </recommendedName>
</protein>
<evidence type="ECO:0000256" key="1">
    <source>
        <dbReference type="ARBA" id="ARBA00022741"/>
    </source>
</evidence>
<dbReference type="SUPFAM" id="SSF50447">
    <property type="entry name" value="Translation proteins"/>
    <property type="match status" value="1"/>
</dbReference>
<keyword evidence="11" id="KW-1185">Reference proteome</keyword>
<dbReference type="SUPFAM" id="SSF50465">
    <property type="entry name" value="EF-Tu/eEF-1alpha/eIF2-gamma C-terminal domain"/>
    <property type="match status" value="1"/>
</dbReference>
<evidence type="ECO:0000256" key="6">
    <source>
        <dbReference type="ARBA" id="ARBA00023134"/>
    </source>
</evidence>
<dbReference type="InterPro" id="IPR009001">
    <property type="entry name" value="Transl_elong_EF1A/Init_IF2_C"/>
</dbReference>
<dbReference type="InterPro" id="IPR000795">
    <property type="entry name" value="T_Tr_GTP-bd_dom"/>
</dbReference>
<dbReference type="InterPro" id="IPR009000">
    <property type="entry name" value="Transl_B-barrel_sf"/>
</dbReference>
<dbReference type="PANTHER" id="PTHR43721:SF22">
    <property type="entry name" value="ELONGATION FACTOR TU, MITOCHONDRIAL"/>
    <property type="match status" value="1"/>
</dbReference>
<dbReference type="InterPro" id="IPR004161">
    <property type="entry name" value="EFTu-like_2"/>
</dbReference>
<keyword evidence="6 8" id="KW-0342">GTP-binding</keyword>
<dbReference type="InterPro" id="IPR027417">
    <property type="entry name" value="P-loop_NTPase"/>
</dbReference>
<dbReference type="Pfam" id="PF00009">
    <property type="entry name" value="GTP_EFTU"/>
    <property type="match status" value="1"/>
</dbReference>
<dbReference type="EMBL" id="SMNA01000017">
    <property type="protein sequence ID" value="TDE88471.1"/>
    <property type="molecule type" value="Genomic_DNA"/>
</dbReference>
<evidence type="ECO:0000256" key="2">
    <source>
        <dbReference type="ARBA" id="ARBA00022768"/>
    </source>
</evidence>
<dbReference type="InterPro" id="IPR004541">
    <property type="entry name" value="Transl_elong_EFTu/EF1A_bac/org"/>
</dbReference>
<dbReference type="GO" id="GO:0003746">
    <property type="term" value="F:translation elongation factor activity"/>
    <property type="evidence" value="ECO:0007669"/>
    <property type="project" value="UniProtKB-KW"/>
</dbReference>
<keyword evidence="5 8" id="KW-0648">Protein biosynthesis</keyword>
<dbReference type="InterPro" id="IPR050055">
    <property type="entry name" value="EF-Tu_GTPase"/>
</dbReference>
<proteinExistence type="inferred from homology"/>
<dbReference type="Gene3D" id="3.40.50.300">
    <property type="entry name" value="P-loop containing nucleotide triphosphate hydrolases"/>
    <property type="match status" value="1"/>
</dbReference>
<evidence type="ECO:0000256" key="5">
    <source>
        <dbReference type="ARBA" id="ARBA00022917"/>
    </source>
</evidence>
<dbReference type="EC" id="3.6.5.3" evidence="8"/>
<dbReference type="SUPFAM" id="SSF52540">
    <property type="entry name" value="P-loop containing nucleoside triphosphate hydrolases"/>
    <property type="match status" value="1"/>
</dbReference>
<dbReference type="NCBIfam" id="NF009372">
    <property type="entry name" value="PRK12735.1"/>
    <property type="match status" value="1"/>
</dbReference>
<dbReference type="CDD" id="cd03697">
    <property type="entry name" value="EFTU_II"/>
    <property type="match status" value="1"/>
</dbReference>
<evidence type="ECO:0000256" key="3">
    <source>
        <dbReference type="ARBA" id="ARBA00022801"/>
    </source>
</evidence>
<dbReference type="PANTHER" id="PTHR43721">
    <property type="entry name" value="ELONGATION FACTOR TU-RELATED"/>
    <property type="match status" value="1"/>
</dbReference>
<accession>A0ABY2E079</accession>
<comment type="caution">
    <text evidence="10">The sequence shown here is derived from an EMBL/GenBank/DDBJ whole genome shotgun (WGS) entry which is preliminary data.</text>
</comment>
<dbReference type="NCBIfam" id="NF000766">
    <property type="entry name" value="PRK00049.1"/>
    <property type="match status" value="1"/>
</dbReference>
<evidence type="ECO:0000256" key="8">
    <source>
        <dbReference type="HAMAP-Rule" id="MF_00118"/>
    </source>
</evidence>
<dbReference type="RefSeq" id="WP_133110058.1">
    <property type="nucleotide sequence ID" value="NZ_SMNA01000017.1"/>
</dbReference>
<comment type="similarity">
    <text evidence="8">Belongs to the TRAFAC class translation factor GTPase superfamily. Classic translation factor GTPase family. EF-Tu/EF-1A subfamily.</text>
</comment>
<keyword evidence="1 8" id="KW-0547">Nucleotide-binding</keyword>
<dbReference type="PROSITE" id="PS51722">
    <property type="entry name" value="G_TR_2"/>
    <property type="match status" value="1"/>
</dbReference>
<dbReference type="NCBIfam" id="TIGR00485">
    <property type="entry name" value="EF-Tu"/>
    <property type="match status" value="1"/>
</dbReference>
<dbReference type="PRINTS" id="PR00315">
    <property type="entry name" value="ELONGATNFCT"/>
</dbReference>
<dbReference type="PROSITE" id="PS00301">
    <property type="entry name" value="G_TR_1"/>
    <property type="match status" value="1"/>
</dbReference>
<evidence type="ECO:0000313" key="10">
    <source>
        <dbReference type="EMBL" id="TDE88471.1"/>
    </source>
</evidence>
<feature type="domain" description="Tr-type G" evidence="9">
    <location>
        <begin position="10"/>
        <end position="206"/>
    </location>
</feature>
<dbReference type="InterPro" id="IPR033720">
    <property type="entry name" value="EFTU_2"/>
</dbReference>
<dbReference type="Pfam" id="PF03143">
    <property type="entry name" value="GTP_EFTU_D3"/>
    <property type="match status" value="1"/>
</dbReference>
<dbReference type="NCBIfam" id="TIGR00231">
    <property type="entry name" value="small_GTP"/>
    <property type="match status" value="1"/>
</dbReference>
<keyword evidence="3 8" id="KW-0378">Hydrolase</keyword>
<dbReference type="InterPro" id="IPR031157">
    <property type="entry name" value="G_TR_CS"/>
</dbReference>
<feature type="binding site" evidence="8">
    <location>
        <begin position="19"/>
        <end position="26"/>
    </location>
    <ligand>
        <name>GTP</name>
        <dbReference type="ChEBI" id="CHEBI:37565"/>
    </ligand>
</feature>
<dbReference type="InterPro" id="IPR004160">
    <property type="entry name" value="Transl_elong_EFTu/EF1A_C"/>
</dbReference>
<evidence type="ECO:0000313" key="11">
    <source>
        <dbReference type="Proteomes" id="UP000504882"/>
    </source>
</evidence>
<keyword evidence="4 8" id="KW-0460">Magnesium</keyword>
<sequence length="396" mass="43739">MAKAKFERTKPHVNIGTIGHVDHGKTTLTAAISKVLADKYPDLNEFTPFDQVDNAPEERQRGITINVSHVEYQTEKRHYAHVDAPGHADYIKNMITGAAQMDGAILVVAATDGPMAQTREHVLLARQVGVPYLLVALNKSDMVDDEEILELVEMEVRELLSSQEFDGDEAPVVRVSGLKALEGDPVWVKSIEDLMEAVDENVPDPVRDIEKPFLMPIEDVFTITGRGTVVTGRVERGQLKVNEEVEIVGIRAPQKTIVTGIEMFRKLLDTADAGENVGLLLRGTKREDVERGQVVSKPGSITPHTDFEAQVYILAKDEGGRHNPFYANYRPQFYFRTTDVTGVITLPEGTEMVMPGDNTEMTVELIQPIAMEEGLGFAIREGGRTVGSGRVVKIIK</sequence>
<keyword evidence="2 8" id="KW-0251">Elongation factor</keyword>
<dbReference type="Proteomes" id="UP000504882">
    <property type="component" value="Unassembled WGS sequence"/>
</dbReference>
<keyword evidence="8" id="KW-0479">Metal-binding</keyword>
<evidence type="ECO:0000256" key="7">
    <source>
        <dbReference type="ARBA" id="ARBA00029554"/>
    </source>
</evidence>
<reference evidence="10 11" key="1">
    <citation type="submission" date="2019-03" db="EMBL/GenBank/DDBJ databases">
        <title>Genomic features of bacteria from cold environments.</title>
        <authorList>
            <person name="Shen L."/>
        </authorList>
    </citation>
    <scope>NUCLEOTIDE SEQUENCE [LARGE SCALE GENOMIC DNA]</scope>
    <source>
        <strain evidence="11">T3246-1</strain>
    </source>
</reference>
<dbReference type="Pfam" id="PF03144">
    <property type="entry name" value="GTP_EFTU_D2"/>
    <property type="match status" value="1"/>
</dbReference>
<dbReference type="InterPro" id="IPR041709">
    <property type="entry name" value="EF-Tu_GTP-bd"/>
</dbReference>
<gene>
    <name evidence="8 10" type="primary">tuf</name>
    <name evidence="10" type="ORF">EXU48_23085</name>
</gene>
<dbReference type="InterPro" id="IPR005225">
    <property type="entry name" value="Small_GTP-bd"/>
</dbReference>
<organism evidence="10 11">
    <name type="scientific">Occultella glacieicola</name>
    <dbReference type="NCBI Taxonomy" id="2518684"/>
    <lineage>
        <taxon>Bacteria</taxon>
        <taxon>Bacillati</taxon>
        <taxon>Actinomycetota</taxon>
        <taxon>Actinomycetes</taxon>
        <taxon>Micrococcales</taxon>
        <taxon>Ruaniaceae</taxon>
        <taxon>Occultella</taxon>
    </lineage>
</organism>
<dbReference type="Gene3D" id="2.40.30.10">
    <property type="entry name" value="Translation factors"/>
    <property type="match status" value="2"/>
</dbReference>
<comment type="subunit">
    <text evidence="8">Monomer.</text>
</comment>
<name>A0ABY2E079_9MICO</name>
<feature type="binding site" evidence="8">
    <location>
        <begin position="83"/>
        <end position="87"/>
    </location>
    <ligand>
        <name>GTP</name>
        <dbReference type="ChEBI" id="CHEBI:37565"/>
    </ligand>
</feature>